<dbReference type="InterPro" id="IPR011009">
    <property type="entry name" value="Kinase-like_dom_sf"/>
</dbReference>
<evidence type="ECO:0000313" key="1">
    <source>
        <dbReference type="EMBL" id="KDN88036.1"/>
    </source>
</evidence>
<proteinExistence type="predicted"/>
<protein>
    <recommendedName>
        <fullName evidence="3">Protein kinase domain-containing protein</fullName>
    </recommendedName>
</protein>
<dbReference type="HOGENOM" id="CLU_067814_0_0_11"/>
<gene>
    <name evidence="1" type="ORF">KCH_01130</name>
</gene>
<accession>A0A066ZCI7</accession>
<reference evidence="1 2" key="1">
    <citation type="submission" date="2014-05" db="EMBL/GenBank/DDBJ databases">
        <title>Draft Genome Sequence of Kitasatospora cheerisanensis KCTC 2395.</title>
        <authorList>
            <person name="Nam D.H."/>
        </authorList>
    </citation>
    <scope>NUCLEOTIDE SEQUENCE [LARGE SCALE GENOMIC DNA]</scope>
    <source>
        <strain evidence="1 2">KCTC 2395</strain>
    </source>
</reference>
<dbReference type="AlphaFoldDB" id="A0A066ZCI7"/>
<name>A0A066ZCI7_9ACTN</name>
<sequence>MRQSEDPTGARIKAYGTAASALALLPDRRLAELVDAGTEPAAGVAPAGVGGRAGALEIDGIRVFVKRVPLTDLELEAGNARSTANLFELPGFYQYGIGSAGFGAWRELAAHTLTTHWVLDRSHDGFPLMYHWRVLPDTPPAGFMDLFGGIDGAVAHWDGHPAVRRRLEALAGASHSLVLFLEHLPHTLADWLAHHPDRTGAPHAWAARELDRGTRFLDAHGFLHFDAHFGNVLTDGRLIALADFGLALSTRFDLSPAERRFHADHRGYDRHYTPSHLLKHHLLDRYRGDTEPTEFLRRWRDGHRPATVPEPAAALLDRHTPAALVLDDFHHRLLTESKLTPYPRAELDHAARG</sequence>
<evidence type="ECO:0008006" key="3">
    <source>
        <dbReference type="Google" id="ProtNLM"/>
    </source>
</evidence>
<organism evidence="1 2">
    <name type="scientific">Kitasatospora cheerisanensis KCTC 2395</name>
    <dbReference type="NCBI Taxonomy" id="1348663"/>
    <lineage>
        <taxon>Bacteria</taxon>
        <taxon>Bacillati</taxon>
        <taxon>Actinomycetota</taxon>
        <taxon>Actinomycetes</taxon>
        <taxon>Kitasatosporales</taxon>
        <taxon>Streptomycetaceae</taxon>
        <taxon>Kitasatospora</taxon>
    </lineage>
</organism>
<dbReference type="Proteomes" id="UP000027178">
    <property type="component" value="Unassembled WGS sequence"/>
</dbReference>
<dbReference type="SUPFAM" id="SSF56112">
    <property type="entry name" value="Protein kinase-like (PK-like)"/>
    <property type="match status" value="1"/>
</dbReference>
<dbReference type="Gene3D" id="1.10.510.10">
    <property type="entry name" value="Transferase(Phosphotransferase) domain 1"/>
    <property type="match status" value="1"/>
</dbReference>
<dbReference type="EMBL" id="JNBY01000007">
    <property type="protein sequence ID" value="KDN88036.1"/>
    <property type="molecule type" value="Genomic_DNA"/>
</dbReference>
<comment type="caution">
    <text evidence="1">The sequence shown here is derived from an EMBL/GenBank/DDBJ whole genome shotgun (WGS) entry which is preliminary data.</text>
</comment>
<dbReference type="PATRIC" id="fig|1348663.4.peg.93"/>
<dbReference type="RefSeq" id="WP_035858020.1">
    <property type="nucleotide sequence ID" value="NZ_KK853997.1"/>
</dbReference>
<keyword evidence="2" id="KW-1185">Reference proteome</keyword>
<dbReference type="eggNOG" id="COG0515">
    <property type="taxonomic scope" value="Bacteria"/>
</dbReference>
<dbReference type="OrthoDB" id="4516319at2"/>
<evidence type="ECO:0000313" key="2">
    <source>
        <dbReference type="Proteomes" id="UP000027178"/>
    </source>
</evidence>